<feature type="transmembrane region" description="Helical" evidence="5">
    <location>
        <begin position="222"/>
        <end position="242"/>
    </location>
</feature>
<evidence type="ECO:0000256" key="1">
    <source>
        <dbReference type="ARBA" id="ARBA00004141"/>
    </source>
</evidence>
<proteinExistence type="predicted"/>
<comment type="caution">
    <text evidence="6">The sequence shown here is derived from an EMBL/GenBank/DDBJ whole genome shotgun (WGS) entry which is preliminary data.</text>
</comment>
<feature type="transmembrane region" description="Helical" evidence="5">
    <location>
        <begin position="262"/>
        <end position="279"/>
    </location>
</feature>
<evidence type="ECO:0000256" key="2">
    <source>
        <dbReference type="ARBA" id="ARBA00022692"/>
    </source>
</evidence>
<dbReference type="InterPro" id="IPR004776">
    <property type="entry name" value="Mem_transp_PIN-like"/>
</dbReference>
<dbReference type="GO" id="GO:0055085">
    <property type="term" value="P:transmembrane transport"/>
    <property type="evidence" value="ECO:0007669"/>
    <property type="project" value="InterPro"/>
</dbReference>
<evidence type="ECO:0000256" key="3">
    <source>
        <dbReference type="ARBA" id="ARBA00022989"/>
    </source>
</evidence>
<keyword evidence="3 5" id="KW-1133">Transmembrane helix</keyword>
<dbReference type="GO" id="GO:0005783">
    <property type="term" value="C:endoplasmic reticulum"/>
    <property type="evidence" value="ECO:0007669"/>
    <property type="project" value="TreeGrafter"/>
</dbReference>
<keyword evidence="7" id="KW-1185">Reference proteome</keyword>
<evidence type="ECO:0000313" key="7">
    <source>
        <dbReference type="Proteomes" id="UP001362899"/>
    </source>
</evidence>
<dbReference type="GO" id="GO:0016020">
    <property type="term" value="C:membrane"/>
    <property type="evidence" value="ECO:0007669"/>
    <property type="project" value="UniProtKB-SubCell"/>
</dbReference>
<keyword evidence="4 5" id="KW-0472">Membrane</keyword>
<dbReference type="AlphaFoldDB" id="A0AAV5RQ50"/>
<feature type="transmembrane region" description="Helical" evidence="5">
    <location>
        <begin position="367"/>
        <end position="389"/>
    </location>
</feature>
<feature type="transmembrane region" description="Helical" evidence="5">
    <location>
        <begin position="51"/>
        <end position="67"/>
    </location>
</feature>
<evidence type="ECO:0000256" key="4">
    <source>
        <dbReference type="ARBA" id="ARBA00023136"/>
    </source>
</evidence>
<dbReference type="Pfam" id="PF03547">
    <property type="entry name" value="Mem_trans"/>
    <property type="match status" value="1"/>
</dbReference>
<name>A0AAV5RQ50_STABA</name>
<comment type="subcellular location">
    <subcellularLocation>
        <location evidence="1">Membrane</location>
        <topology evidence="1">Multi-pass membrane protein</topology>
    </subcellularLocation>
</comment>
<feature type="transmembrane region" description="Helical" evidence="5">
    <location>
        <begin position="73"/>
        <end position="94"/>
    </location>
</feature>
<evidence type="ECO:0000313" key="6">
    <source>
        <dbReference type="EMBL" id="GMM52843.1"/>
    </source>
</evidence>
<accession>A0AAV5RQ50</accession>
<dbReference type="PANTHER" id="PTHR31794:SF2">
    <property type="entry name" value="AUXIN EFFLUX TRANSPORTER FAMILY PROTEIN (EUROFUNG)"/>
    <property type="match status" value="1"/>
</dbReference>
<evidence type="ECO:0008006" key="8">
    <source>
        <dbReference type="Google" id="ProtNLM"/>
    </source>
</evidence>
<protein>
    <recommendedName>
        <fullName evidence="8">Auxin efflux carrier</fullName>
    </recommendedName>
</protein>
<feature type="transmembrane region" description="Helical" evidence="5">
    <location>
        <begin position="300"/>
        <end position="322"/>
    </location>
</feature>
<dbReference type="EMBL" id="BTGC01000008">
    <property type="protein sequence ID" value="GMM52843.1"/>
    <property type="molecule type" value="Genomic_DNA"/>
</dbReference>
<keyword evidence="2 5" id="KW-0812">Transmembrane</keyword>
<dbReference type="PANTHER" id="PTHR31794">
    <property type="entry name" value="AUXIN EFFLUX TRANSPORTER FAMILY PROTEIN (EUROFUNG)"/>
    <property type="match status" value="1"/>
</dbReference>
<sequence length="422" mass="46289">MSDIGGSFSYQEIGFLTLQAVLQTVIVCVLGYMAANVGYLNRATQKGISNLNVMVFTPCLVFSKIASRLDVKALIDISIIPVIFVISTGISYFCGQLCSRFFKFNKRETNFVTAMAVFGNSNSVPVSLFLNLAYSLPALRWPDIPDDNSENVASRGLMYLLIFQQLGQMVRWSWGFNTLLAPERLPESETDGTTSAESESNQNAPLYVRFFRQARSFMNPPLYAMLAAIIVATIPPLKYQLYGHEGFVNKTLGRGIQQVGNTAVPLILIVLGSNLAPPCQEEMEYHHKSARHSKMIFASLVSRMILPCLLLLPLIALAVRYLHISILDDPAFLVSAFILTASPPAIQLSQICQINQVFEPEMAGVLFWGYVVLSLPSSICIVVIALRVLEWTNISSVSTAVHSVVSVTQGANVSQALAGGVY</sequence>
<evidence type="ECO:0000256" key="5">
    <source>
        <dbReference type="SAM" id="Phobius"/>
    </source>
</evidence>
<dbReference type="Proteomes" id="UP001362899">
    <property type="component" value="Unassembled WGS sequence"/>
</dbReference>
<organism evidence="6 7">
    <name type="scientific">Starmerella bacillaris</name>
    <name type="common">Yeast</name>
    <name type="synonym">Candida zemplinina</name>
    <dbReference type="NCBI Taxonomy" id="1247836"/>
    <lineage>
        <taxon>Eukaryota</taxon>
        <taxon>Fungi</taxon>
        <taxon>Dikarya</taxon>
        <taxon>Ascomycota</taxon>
        <taxon>Saccharomycotina</taxon>
        <taxon>Dipodascomycetes</taxon>
        <taxon>Dipodascales</taxon>
        <taxon>Trichomonascaceae</taxon>
        <taxon>Starmerella</taxon>
    </lineage>
</organism>
<reference evidence="6 7" key="1">
    <citation type="journal article" date="2023" name="Elife">
        <title>Identification of key yeast species and microbe-microbe interactions impacting larval growth of Drosophila in the wild.</title>
        <authorList>
            <person name="Mure A."/>
            <person name="Sugiura Y."/>
            <person name="Maeda R."/>
            <person name="Honda K."/>
            <person name="Sakurai N."/>
            <person name="Takahashi Y."/>
            <person name="Watada M."/>
            <person name="Katoh T."/>
            <person name="Gotoh A."/>
            <person name="Gotoh Y."/>
            <person name="Taniguchi I."/>
            <person name="Nakamura K."/>
            <person name="Hayashi T."/>
            <person name="Katayama T."/>
            <person name="Uemura T."/>
            <person name="Hattori Y."/>
        </authorList>
    </citation>
    <scope>NUCLEOTIDE SEQUENCE [LARGE SCALE GENOMIC DNA]</scope>
    <source>
        <strain evidence="6 7">SB-73</strain>
    </source>
</reference>
<gene>
    <name evidence="6" type="ORF">DASB73_038060</name>
</gene>
<feature type="transmembrane region" description="Helical" evidence="5">
    <location>
        <begin position="20"/>
        <end position="39"/>
    </location>
</feature>